<dbReference type="SMART" id="SM00065">
    <property type="entry name" value="GAF"/>
    <property type="match status" value="1"/>
</dbReference>
<protein>
    <submittedName>
        <fullName evidence="3">GAF domain-containing protein</fullName>
    </submittedName>
</protein>
<organism evidence="3 4">
    <name type="scientific">Streptosporangium vulgare</name>
    <dbReference type="NCBI Taxonomy" id="46190"/>
    <lineage>
        <taxon>Bacteria</taxon>
        <taxon>Bacillati</taxon>
        <taxon>Actinomycetota</taxon>
        <taxon>Actinomycetes</taxon>
        <taxon>Streptosporangiales</taxon>
        <taxon>Streptosporangiaceae</taxon>
        <taxon>Streptosporangium</taxon>
    </lineage>
</organism>
<dbReference type="PANTHER" id="PTHR43102:SF2">
    <property type="entry name" value="GAF DOMAIN-CONTAINING PROTEIN"/>
    <property type="match status" value="1"/>
</dbReference>
<evidence type="ECO:0000313" key="4">
    <source>
        <dbReference type="Proteomes" id="UP001589610"/>
    </source>
</evidence>
<evidence type="ECO:0000259" key="2">
    <source>
        <dbReference type="SMART" id="SM00065"/>
    </source>
</evidence>
<evidence type="ECO:0000313" key="3">
    <source>
        <dbReference type="EMBL" id="MFB9677568.1"/>
    </source>
</evidence>
<evidence type="ECO:0000256" key="1">
    <source>
        <dbReference type="SAM" id="MobiDB-lite"/>
    </source>
</evidence>
<dbReference type="EMBL" id="JBHMBS010000008">
    <property type="protein sequence ID" value="MFB9677568.1"/>
    <property type="molecule type" value="Genomic_DNA"/>
</dbReference>
<reference evidence="3 4" key="1">
    <citation type="submission" date="2024-09" db="EMBL/GenBank/DDBJ databases">
        <authorList>
            <person name="Sun Q."/>
            <person name="Mori K."/>
        </authorList>
    </citation>
    <scope>NUCLEOTIDE SEQUENCE [LARGE SCALE GENOMIC DNA]</scope>
    <source>
        <strain evidence="3 4">JCM 3028</strain>
    </source>
</reference>
<feature type="compositionally biased region" description="Low complexity" evidence="1">
    <location>
        <begin position="21"/>
        <end position="51"/>
    </location>
</feature>
<dbReference type="Pfam" id="PF01590">
    <property type="entry name" value="GAF"/>
    <property type="match status" value="1"/>
</dbReference>
<dbReference type="InterPro" id="IPR003018">
    <property type="entry name" value="GAF"/>
</dbReference>
<dbReference type="InterPro" id="IPR029016">
    <property type="entry name" value="GAF-like_dom_sf"/>
</dbReference>
<comment type="caution">
    <text evidence="3">The sequence shown here is derived from an EMBL/GenBank/DDBJ whole genome shotgun (WGS) entry which is preliminary data.</text>
</comment>
<proteinExistence type="predicted"/>
<keyword evidence="4" id="KW-1185">Reference proteome</keyword>
<dbReference type="Proteomes" id="UP001589610">
    <property type="component" value="Unassembled WGS sequence"/>
</dbReference>
<sequence>MENLDVPRFPPVPLPEAVLVSASPSASAPADPPTAANSGSPPAAPTPGGEAETARPAPADSTGIGRPDPADDTEIGQSAHTDDTATGRPSPGDDAGTGRLAALREYEILGAPSDGTFDEIAKLAATVFEAPIATVGVVDDERVWFAAAHGLDGVEQVGVEPGLCASAVLADGPYVVGDAAADPRTLDHPLVRGELGLRFYAAAPIVTAGGHRLGTVNVMDRRPREATATQLAVLTGLAALAGRHLDLRLATIHAIRAERRLREEADDRGTVTAALVERLRQVAAEERETGHPALCQLGGSGRQCPEPAELKIADGWGDSAWACTTHAEEALFVAAVFIANKDLGGLNAYLDRP</sequence>
<feature type="region of interest" description="Disordered" evidence="1">
    <location>
        <begin position="21"/>
        <end position="97"/>
    </location>
</feature>
<name>A0ABV5TIT2_9ACTN</name>
<accession>A0ABV5TIT2</accession>
<dbReference type="PANTHER" id="PTHR43102">
    <property type="entry name" value="SLR1143 PROTEIN"/>
    <property type="match status" value="1"/>
</dbReference>
<feature type="domain" description="GAF" evidence="2">
    <location>
        <begin position="112"/>
        <end position="255"/>
    </location>
</feature>
<gene>
    <name evidence="3" type="ORF">ACFFRH_18975</name>
</gene>
<dbReference type="Gene3D" id="3.30.450.40">
    <property type="match status" value="1"/>
</dbReference>
<dbReference type="SUPFAM" id="SSF55781">
    <property type="entry name" value="GAF domain-like"/>
    <property type="match status" value="1"/>
</dbReference>